<dbReference type="PANTHER" id="PTHR43736:SF1">
    <property type="entry name" value="DIHYDRONEOPTERIN TRIPHOSPHATE DIPHOSPHATASE"/>
    <property type="match status" value="1"/>
</dbReference>
<gene>
    <name evidence="2" type="ORF">G8759_16440</name>
</gene>
<dbReference type="SUPFAM" id="SSF55811">
    <property type="entry name" value="Nudix"/>
    <property type="match status" value="1"/>
</dbReference>
<dbReference type="GO" id="GO:0016787">
    <property type="term" value="F:hydrolase activity"/>
    <property type="evidence" value="ECO:0007669"/>
    <property type="project" value="UniProtKB-KW"/>
</dbReference>
<reference evidence="2 3" key="1">
    <citation type="submission" date="2020-03" db="EMBL/GenBank/DDBJ databases">
        <authorList>
            <person name="Kim M.K."/>
        </authorList>
    </citation>
    <scope>NUCLEOTIDE SEQUENCE [LARGE SCALE GENOMIC DNA]</scope>
    <source>
        <strain evidence="2 3">BT328</strain>
    </source>
</reference>
<feature type="domain" description="Nudix hydrolase" evidence="1">
    <location>
        <begin position="44"/>
        <end position="177"/>
    </location>
</feature>
<dbReference type="CDD" id="cd03674">
    <property type="entry name" value="NUDIX_Hydrolase"/>
    <property type="match status" value="1"/>
</dbReference>
<dbReference type="Gene3D" id="3.90.79.10">
    <property type="entry name" value="Nucleoside Triphosphate Pyrophosphohydrolase"/>
    <property type="match status" value="1"/>
</dbReference>
<keyword evidence="3" id="KW-1185">Reference proteome</keyword>
<protein>
    <submittedName>
        <fullName evidence="2">NUDIX hydrolase</fullName>
    </submittedName>
</protein>
<evidence type="ECO:0000259" key="1">
    <source>
        <dbReference type="PROSITE" id="PS51462"/>
    </source>
</evidence>
<dbReference type="RefSeq" id="WP_167209792.1">
    <property type="nucleotide sequence ID" value="NZ_CP050063.1"/>
</dbReference>
<dbReference type="Pfam" id="PF00293">
    <property type="entry name" value="NUDIX"/>
    <property type="match status" value="1"/>
</dbReference>
<evidence type="ECO:0000313" key="2">
    <source>
        <dbReference type="EMBL" id="QIP14092.1"/>
    </source>
</evidence>
<dbReference type="EMBL" id="CP050063">
    <property type="protein sequence ID" value="QIP14092.1"/>
    <property type="molecule type" value="Genomic_DNA"/>
</dbReference>
<organism evidence="2 3">
    <name type="scientific">Spirosoma aureum</name>
    <dbReference type="NCBI Taxonomy" id="2692134"/>
    <lineage>
        <taxon>Bacteria</taxon>
        <taxon>Pseudomonadati</taxon>
        <taxon>Bacteroidota</taxon>
        <taxon>Cytophagia</taxon>
        <taxon>Cytophagales</taxon>
        <taxon>Cytophagaceae</taxon>
        <taxon>Spirosoma</taxon>
    </lineage>
</organism>
<sequence>MHRYPLLTLLRQHKPTDPAEQAMTQETIAFVEANPACFERSLLIGHVTGSAWIVSPDRQKTVLIHHKKLDRWFQPGGHADGNPDIAGVAFREAEEETGLKTLQFVNPDVFDVDVHVIPARGDVPEHLHYDIRFLLEADPTEPFVLTDEINAVQWLTVTEVKGLTDSESVLRMVRKLTDN</sequence>
<dbReference type="PANTHER" id="PTHR43736">
    <property type="entry name" value="ADP-RIBOSE PYROPHOSPHATASE"/>
    <property type="match status" value="1"/>
</dbReference>
<accession>A0A6G9ANM0</accession>
<proteinExistence type="predicted"/>
<dbReference type="PROSITE" id="PS51462">
    <property type="entry name" value="NUDIX"/>
    <property type="match status" value="1"/>
</dbReference>
<evidence type="ECO:0000313" key="3">
    <source>
        <dbReference type="Proteomes" id="UP000501802"/>
    </source>
</evidence>
<keyword evidence="2" id="KW-0378">Hydrolase</keyword>
<dbReference type="Proteomes" id="UP000501802">
    <property type="component" value="Chromosome"/>
</dbReference>
<dbReference type="InterPro" id="IPR015797">
    <property type="entry name" value="NUDIX_hydrolase-like_dom_sf"/>
</dbReference>
<dbReference type="AlphaFoldDB" id="A0A6G9ANM0"/>
<dbReference type="InterPro" id="IPR000086">
    <property type="entry name" value="NUDIX_hydrolase_dom"/>
</dbReference>
<name>A0A6G9ANM0_9BACT</name>
<dbReference type="KEGG" id="spib:G8759_16440"/>